<sequence>MNGCGGEKSSTVATANNLSEPILRYRQSTSGDRLAYKAFGTRCRQYIRFARAATRSTPLSTHAAFTGSRESGWRRDTERYRGRASLYREQHGCKSGGKDGGDQADASHAEEDPRGLLRDRTHDRPPGQSLRLKLSGILDILEKEKKNRSSVARGQPPAEQGEESRREGAMSRVTTIPFQRLISRSSRNLRILNATCSHMTARLKAAVYFDTDDVQIVRFQTHVAFSEFLGKPRSTEASNIQDET</sequence>
<gene>
    <name evidence="2" type="ORF">DBV15_08661</name>
</gene>
<name>A0A4S2KFQ7_9HYME</name>
<evidence type="ECO:0000313" key="2">
    <source>
        <dbReference type="EMBL" id="TGZ48251.1"/>
    </source>
</evidence>
<proteinExistence type="predicted"/>
<evidence type="ECO:0000256" key="1">
    <source>
        <dbReference type="SAM" id="MobiDB-lite"/>
    </source>
</evidence>
<accession>A0A4S2KFQ7</accession>
<organism evidence="2 3">
    <name type="scientific">Temnothorax longispinosus</name>
    <dbReference type="NCBI Taxonomy" id="300112"/>
    <lineage>
        <taxon>Eukaryota</taxon>
        <taxon>Metazoa</taxon>
        <taxon>Ecdysozoa</taxon>
        <taxon>Arthropoda</taxon>
        <taxon>Hexapoda</taxon>
        <taxon>Insecta</taxon>
        <taxon>Pterygota</taxon>
        <taxon>Neoptera</taxon>
        <taxon>Endopterygota</taxon>
        <taxon>Hymenoptera</taxon>
        <taxon>Apocrita</taxon>
        <taxon>Aculeata</taxon>
        <taxon>Formicoidea</taxon>
        <taxon>Formicidae</taxon>
        <taxon>Myrmicinae</taxon>
        <taxon>Temnothorax</taxon>
    </lineage>
</organism>
<protein>
    <submittedName>
        <fullName evidence="2">Uncharacterized protein</fullName>
    </submittedName>
</protein>
<feature type="region of interest" description="Disordered" evidence="1">
    <location>
        <begin position="84"/>
        <end position="129"/>
    </location>
</feature>
<comment type="caution">
    <text evidence="2">The sequence shown here is derived from an EMBL/GenBank/DDBJ whole genome shotgun (WGS) entry which is preliminary data.</text>
</comment>
<feature type="region of interest" description="Disordered" evidence="1">
    <location>
        <begin position="145"/>
        <end position="172"/>
    </location>
</feature>
<feature type="compositionally biased region" description="Basic and acidic residues" evidence="1">
    <location>
        <begin position="84"/>
        <end position="125"/>
    </location>
</feature>
<keyword evidence="3" id="KW-1185">Reference proteome</keyword>
<dbReference type="Proteomes" id="UP000310200">
    <property type="component" value="Unassembled WGS sequence"/>
</dbReference>
<evidence type="ECO:0000313" key="3">
    <source>
        <dbReference type="Proteomes" id="UP000310200"/>
    </source>
</evidence>
<dbReference type="EMBL" id="QBLH01002515">
    <property type="protein sequence ID" value="TGZ48251.1"/>
    <property type="molecule type" value="Genomic_DNA"/>
</dbReference>
<reference evidence="2 3" key="1">
    <citation type="journal article" date="2019" name="Philos. Trans. R. Soc. Lond., B, Biol. Sci.">
        <title>Ant behaviour and brain gene expression of defending hosts depend on the ecological success of the intruding social parasite.</title>
        <authorList>
            <person name="Kaur R."/>
            <person name="Stoldt M."/>
            <person name="Jongepier E."/>
            <person name="Feldmeyer B."/>
            <person name="Menzel F."/>
            <person name="Bornberg-Bauer E."/>
            <person name="Foitzik S."/>
        </authorList>
    </citation>
    <scope>NUCLEOTIDE SEQUENCE [LARGE SCALE GENOMIC DNA]</scope>
    <source>
        <tissue evidence="2">Whole body</tissue>
    </source>
</reference>
<dbReference type="AlphaFoldDB" id="A0A4S2KFQ7"/>